<evidence type="ECO:0000259" key="3">
    <source>
        <dbReference type="PROSITE" id="PS50157"/>
    </source>
</evidence>
<evidence type="ECO:0000256" key="2">
    <source>
        <dbReference type="SAM" id="MobiDB-lite"/>
    </source>
</evidence>
<evidence type="ECO:0000256" key="1">
    <source>
        <dbReference type="PROSITE-ProRule" id="PRU00042"/>
    </source>
</evidence>
<dbReference type="GO" id="GO:0008270">
    <property type="term" value="F:zinc ion binding"/>
    <property type="evidence" value="ECO:0007669"/>
    <property type="project" value="UniProtKB-KW"/>
</dbReference>
<keyword evidence="1" id="KW-0862">Zinc</keyword>
<dbReference type="SMART" id="SM00355">
    <property type="entry name" value="ZnF_C2H2"/>
    <property type="match status" value="2"/>
</dbReference>
<sequence>MFECNNKQQDRQSSGQKNATQSGSSGSINSAASSHKSTSGIIERRRSTKRHACPKCNRSYAFFTSLWRHQHYECGIEPQFICPICKVKFAQKSNLDRHVRTKH</sequence>
<feature type="compositionally biased region" description="Polar residues" evidence="2">
    <location>
        <begin position="1"/>
        <end position="21"/>
    </location>
</feature>
<dbReference type="PROSITE" id="PS00028">
    <property type="entry name" value="ZINC_FINGER_C2H2_1"/>
    <property type="match status" value="1"/>
</dbReference>
<dbReference type="AlphaFoldDB" id="A0AAD9VSW5"/>
<proteinExistence type="predicted"/>
<protein>
    <recommendedName>
        <fullName evidence="3">C2H2-type domain-containing protein</fullName>
    </recommendedName>
</protein>
<feature type="compositionally biased region" description="Low complexity" evidence="2">
    <location>
        <begin position="22"/>
        <end position="40"/>
    </location>
</feature>
<evidence type="ECO:0000313" key="5">
    <source>
        <dbReference type="Proteomes" id="UP001258017"/>
    </source>
</evidence>
<dbReference type="Proteomes" id="UP001258017">
    <property type="component" value="Unassembled WGS sequence"/>
</dbReference>
<organism evidence="4 5">
    <name type="scientific">Odynerus spinipes</name>
    <dbReference type="NCBI Taxonomy" id="1348599"/>
    <lineage>
        <taxon>Eukaryota</taxon>
        <taxon>Metazoa</taxon>
        <taxon>Ecdysozoa</taxon>
        <taxon>Arthropoda</taxon>
        <taxon>Hexapoda</taxon>
        <taxon>Insecta</taxon>
        <taxon>Pterygota</taxon>
        <taxon>Neoptera</taxon>
        <taxon>Endopterygota</taxon>
        <taxon>Hymenoptera</taxon>
        <taxon>Apocrita</taxon>
        <taxon>Aculeata</taxon>
        <taxon>Vespoidea</taxon>
        <taxon>Vespidae</taxon>
        <taxon>Eumeninae</taxon>
        <taxon>Odynerus</taxon>
    </lineage>
</organism>
<name>A0AAD9VSW5_9HYME</name>
<dbReference type="SUPFAM" id="SSF57667">
    <property type="entry name" value="beta-beta-alpha zinc fingers"/>
    <property type="match status" value="1"/>
</dbReference>
<feature type="domain" description="C2H2-type" evidence="3">
    <location>
        <begin position="51"/>
        <end position="78"/>
    </location>
</feature>
<evidence type="ECO:0000313" key="4">
    <source>
        <dbReference type="EMBL" id="KAK2584897.1"/>
    </source>
</evidence>
<dbReference type="Gene3D" id="3.30.160.60">
    <property type="entry name" value="Classic Zinc Finger"/>
    <property type="match status" value="1"/>
</dbReference>
<keyword evidence="5" id="KW-1185">Reference proteome</keyword>
<keyword evidence="1" id="KW-0479">Metal-binding</keyword>
<dbReference type="EMBL" id="JAIFRP010000023">
    <property type="protein sequence ID" value="KAK2584897.1"/>
    <property type="molecule type" value="Genomic_DNA"/>
</dbReference>
<reference evidence="4" key="1">
    <citation type="submission" date="2021-08" db="EMBL/GenBank/DDBJ databases">
        <authorList>
            <person name="Misof B."/>
            <person name="Oliver O."/>
            <person name="Podsiadlowski L."/>
            <person name="Donath A."/>
            <person name="Peters R."/>
            <person name="Mayer C."/>
            <person name="Rust J."/>
            <person name="Gunkel S."/>
            <person name="Lesny P."/>
            <person name="Martin S."/>
            <person name="Oeyen J.P."/>
            <person name="Petersen M."/>
            <person name="Panagiotis P."/>
            <person name="Wilbrandt J."/>
            <person name="Tanja T."/>
        </authorList>
    </citation>
    <scope>NUCLEOTIDE SEQUENCE</scope>
    <source>
        <strain evidence="4">GBR_01_08_01A</strain>
        <tissue evidence="4">Thorax + abdomen</tissue>
    </source>
</reference>
<keyword evidence="1" id="KW-0863">Zinc-finger</keyword>
<comment type="caution">
    <text evidence="4">The sequence shown here is derived from an EMBL/GenBank/DDBJ whole genome shotgun (WGS) entry which is preliminary data.</text>
</comment>
<dbReference type="InterPro" id="IPR013087">
    <property type="entry name" value="Znf_C2H2_type"/>
</dbReference>
<dbReference type="InterPro" id="IPR036236">
    <property type="entry name" value="Znf_C2H2_sf"/>
</dbReference>
<accession>A0AAD9VSW5</accession>
<reference evidence="4" key="2">
    <citation type="journal article" date="2023" name="Commun. Biol.">
        <title>Intrasexual cuticular hydrocarbon dimorphism in a wasp sheds light on hydrocarbon biosynthesis genes in Hymenoptera.</title>
        <authorList>
            <person name="Moris V.C."/>
            <person name="Podsiadlowski L."/>
            <person name="Martin S."/>
            <person name="Oeyen J.P."/>
            <person name="Donath A."/>
            <person name="Petersen M."/>
            <person name="Wilbrandt J."/>
            <person name="Misof B."/>
            <person name="Liedtke D."/>
            <person name="Thamm M."/>
            <person name="Scheiner R."/>
            <person name="Schmitt T."/>
            <person name="Niehuis O."/>
        </authorList>
    </citation>
    <scope>NUCLEOTIDE SEQUENCE</scope>
    <source>
        <strain evidence="4">GBR_01_08_01A</strain>
    </source>
</reference>
<feature type="domain" description="C2H2-type" evidence="3">
    <location>
        <begin position="80"/>
        <end position="103"/>
    </location>
</feature>
<dbReference type="PROSITE" id="PS50157">
    <property type="entry name" value="ZINC_FINGER_C2H2_2"/>
    <property type="match status" value="2"/>
</dbReference>
<dbReference type="Pfam" id="PF00096">
    <property type="entry name" value="zf-C2H2"/>
    <property type="match status" value="2"/>
</dbReference>
<gene>
    <name evidence="4" type="ORF">KPH14_002493</name>
</gene>
<feature type="region of interest" description="Disordered" evidence="2">
    <location>
        <begin position="1"/>
        <end position="51"/>
    </location>
</feature>